<reference evidence="2" key="3">
    <citation type="submission" date="2021-01" db="EMBL/GenBank/DDBJ databases">
        <authorList>
            <consortium name="Genoscope - CEA"/>
            <person name="William W."/>
        </authorList>
    </citation>
    <scope>NUCLEOTIDE SEQUENCE</scope>
</reference>
<accession>A0A078JH50</accession>
<reference evidence="4" key="2">
    <citation type="submission" date="2014-06" db="EMBL/GenBank/DDBJ databases">
        <authorList>
            <person name="Genoscope - CEA"/>
        </authorList>
    </citation>
    <scope>NUCLEOTIDE SEQUENCE</scope>
</reference>
<dbReference type="EMBL" id="HG994356">
    <property type="protein sequence ID" value="CAF2145147.1"/>
    <property type="molecule type" value="Genomic_DNA"/>
</dbReference>
<dbReference type="PANTHER" id="PTHR13793:SF107">
    <property type="entry name" value="BROMODOMAIN-CONTAINING PROTEIN HOMOLOG"/>
    <property type="match status" value="1"/>
</dbReference>
<name>A0A078JH50_BRANA</name>
<dbReference type="Proteomes" id="UP001295469">
    <property type="component" value="Chromosome A02"/>
</dbReference>
<keyword evidence="5" id="KW-1185">Reference proteome</keyword>
<proteinExistence type="predicted"/>
<sequence length="273" mass="30382">MLYYNFFVHSNSRASFHPICAREAGNRLEIWGKHGCDTVELRAFCSKHSDIQDSGRPINGGNINAADPPTRVEVGAQGTCSDISRNSELQELESPRSEFDRSATNIVESGRTERSTDNEKTRSEFLSFVLILKKLINLGKVDVKNVAAEIWDKIVKWLSQHAHMGTRDRCGNIKSTNTTRSERRAANCTEGIVMLDSDIVDPAEICTDRTGPQPNAWLHPTATQSAAAFLHLPVEDEIWGRNGGGQRSDGRCDLVPWVNKFVTIASMHCKLLM</sequence>
<evidence type="ECO:0000313" key="3">
    <source>
        <dbReference type="EMBL" id="CAF2145147.1"/>
    </source>
</evidence>
<dbReference type="EMBL" id="LK034536">
    <property type="protein sequence ID" value="CDY64737.1"/>
    <property type="molecule type" value="Genomic_DNA"/>
</dbReference>
<organism evidence="4 5">
    <name type="scientific">Brassica napus</name>
    <name type="common">Rape</name>
    <dbReference type="NCBI Taxonomy" id="3708"/>
    <lineage>
        <taxon>Eukaryota</taxon>
        <taxon>Viridiplantae</taxon>
        <taxon>Streptophyta</taxon>
        <taxon>Embryophyta</taxon>
        <taxon>Tracheophyta</taxon>
        <taxon>Spermatophyta</taxon>
        <taxon>Magnoliopsida</taxon>
        <taxon>eudicotyledons</taxon>
        <taxon>Gunneridae</taxon>
        <taxon>Pentapetalae</taxon>
        <taxon>rosids</taxon>
        <taxon>malvids</taxon>
        <taxon>Brassicales</taxon>
        <taxon>Brassicaceae</taxon>
        <taxon>Brassiceae</taxon>
        <taxon>Brassica</taxon>
    </lineage>
</organism>
<dbReference type="STRING" id="3708.A0A078JH50"/>
<dbReference type="OMA" id="TIASMHC"/>
<dbReference type="PANTHER" id="PTHR13793">
    <property type="entry name" value="PHD FINGER PROTEINS"/>
    <property type="match status" value="1"/>
</dbReference>
<evidence type="ECO:0000256" key="1">
    <source>
        <dbReference type="SAM" id="MobiDB-lite"/>
    </source>
</evidence>
<evidence type="ECO:0000313" key="4">
    <source>
        <dbReference type="EMBL" id="CDY64737.1"/>
    </source>
</evidence>
<dbReference type="Proteomes" id="UP001295469">
    <property type="component" value="Chromosome C02"/>
</dbReference>
<dbReference type="InterPro" id="IPR050701">
    <property type="entry name" value="Histone_Mod_Regulator"/>
</dbReference>
<feature type="region of interest" description="Disordered" evidence="1">
    <location>
        <begin position="91"/>
        <end position="118"/>
    </location>
</feature>
<dbReference type="AlphaFoldDB" id="A0A078JH50"/>
<dbReference type="Proteomes" id="UP000028999">
    <property type="component" value="Unassembled WGS sequence"/>
</dbReference>
<protein>
    <submittedName>
        <fullName evidence="2">(rape) hypothetical protein</fullName>
    </submittedName>
    <submittedName>
        <fullName evidence="4">BnaCnng44710D protein</fullName>
    </submittedName>
</protein>
<dbReference type="PaxDb" id="3708-A0A078JH50"/>
<dbReference type="Gramene" id="CDY64737">
    <property type="protein sequence ID" value="CDY64737"/>
    <property type="gene ID" value="GSBRNA2T00042642001"/>
</dbReference>
<gene>
    <name evidence="4" type="primary">BnaCnng44710D</name>
    <name evidence="3" type="ORF">DARMORV10_A02P42740.1</name>
    <name evidence="2" type="ORF">DARMORV10_C02P62730.1</name>
    <name evidence="4" type="ORF">GSBRNA2T00042642001</name>
</gene>
<evidence type="ECO:0000313" key="5">
    <source>
        <dbReference type="Proteomes" id="UP000028999"/>
    </source>
</evidence>
<evidence type="ECO:0000313" key="2">
    <source>
        <dbReference type="EMBL" id="CAF1921677.1"/>
    </source>
</evidence>
<dbReference type="EMBL" id="HG994366">
    <property type="protein sequence ID" value="CAF1921677.1"/>
    <property type="molecule type" value="Genomic_DNA"/>
</dbReference>
<reference evidence="4 5" key="1">
    <citation type="journal article" date="2014" name="Science">
        <title>Plant genetics. Early allopolyploid evolution in the post-Neolithic Brassica napus oilseed genome.</title>
        <authorList>
            <person name="Chalhoub B."/>
            <person name="Denoeud F."/>
            <person name="Liu S."/>
            <person name="Parkin I.A."/>
            <person name="Tang H."/>
            <person name="Wang X."/>
            <person name="Chiquet J."/>
            <person name="Belcram H."/>
            <person name="Tong C."/>
            <person name="Samans B."/>
            <person name="Correa M."/>
            <person name="Da Silva C."/>
            <person name="Just J."/>
            <person name="Falentin C."/>
            <person name="Koh C.S."/>
            <person name="Le Clainche I."/>
            <person name="Bernard M."/>
            <person name="Bento P."/>
            <person name="Noel B."/>
            <person name="Labadie K."/>
            <person name="Alberti A."/>
            <person name="Charles M."/>
            <person name="Arnaud D."/>
            <person name="Guo H."/>
            <person name="Daviaud C."/>
            <person name="Alamery S."/>
            <person name="Jabbari K."/>
            <person name="Zhao M."/>
            <person name="Edger P.P."/>
            <person name="Chelaifa H."/>
            <person name="Tack D."/>
            <person name="Lassalle G."/>
            <person name="Mestiri I."/>
            <person name="Schnel N."/>
            <person name="Le Paslier M.C."/>
            <person name="Fan G."/>
            <person name="Renault V."/>
            <person name="Bayer P.E."/>
            <person name="Golicz A.A."/>
            <person name="Manoli S."/>
            <person name="Lee T.H."/>
            <person name="Thi V.H."/>
            <person name="Chalabi S."/>
            <person name="Hu Q."/>
            <person name="Fan C."/>
            <person name="Tollenaere R."/>
            <person name="Lu Y."/>
            <person name="Battail C."/>
            <person name="Shen J."/>
            <person name="Sidebottom C.H."/>
            <person name="Wang X."/>
            <person name="Canaguier A."/>
            <person name="Chauveau A."/>
            <person name="Berard A."/>
            <person name="Deniot G."/>
            <person name="Guan M."/>
            <person name="Liu Z."/>
            <person name="Sun F."/>
            <person name="Lim Y.P."/>
            <person name="Lyons E."/>
            <person name="Town C.D."/>
            <person name="Bancroft I."/>
            <person name="Wang X."/>
            <person name="Meng J."/>
            <person name="Ma J."/>
            <person name="Pires J.C."/>
            <person name="King G.J."/>
            <person name="Brunel D."/>
            <person name="Delourme R."/>
            <person name="Renard M."/>
            <person name="Aury J.M."/>
            <person name="Adams K.L."/>
            <person name="Batley J."/>
            <person name="Snowdon R.J."/>
            <person name="Tost J."/>
            <person name="Edwards D."/>
            <person name="Zhou Y."/>
            <person name="Hua W."/>
            <person name="Sharpe A.G."/>
            <person name="Paterson A.H."/>
            <person name="Guan C."/>
            <person name="Wincker P."/>
        </authorList>
    </citation>
    <scope>NUCLEOTIDE SEQUENCE [LARGE SCALE GENOMIC DNA]</scope>
    <source>
        <strain evidence="5">cv. Darmor-bzh</strain>
    </source>
</reference>